<dbReference type="PANTHER" id="PTHR30273:SF2">
    <property type="entry name" value="PROTEIN FECR"/>
    <property type="match status" value="1"/>
</dbReference>
<feature type="domain" description="Protein FecR C-terminal" evidence="3">
    <location>
        <begin position="316"/>
        <end position="377"/>
    </location>
</feature>
<dbReference type="STRING" id="1477437.SAMN05444682_10666"/>
<dbReference type="Proteomes" id="UP000198670">
    <property type="component" value="Unassembled WGS sequence"/>
</dbReference>
<keyword evidence="1" id="KW-1133">Transmembrane helix</keyword>
<dbReference type="EMBL" id="FOQO01000006">
    <property type="protein sequence ID" value="SFI85360.1"/>
    <property type="molecule type" value="Genomic_DNA"/>
</dbReference>
<dbReference type="InterPro" id="IPR006860">
    <property type="entry name" value="FecR"/>
</dbReference>
<evidence type="ECO:0000259" key="2">
    <source>
        <dbReference type="Pfam" id="PF04773"/>
    </source>
</evidence>
<keyword evidence="5" id="KW-1185">Reference proteome</keyword>
<feature type="transmembrane region" description="Helical" evidence="1">
    <location>
        <begin position="85"/>
        <end position="106"/>
    </location>
</feature>
<sequence length="388" mass="42995">MQDLNDLYTRYLNKQCSPEEVRMLLAHFHLTGESSSLRPRILRELAKSNIAKENPPEVDAALKRIHHRLINDISTSMPSRSKTKWTYGIAVAAAVLLFMLIGIWFFTIYTVDRSPAIVNTVDIAPGGNKATLAMENGNTIDLSEVQDGIVIGREITYLDGTPVQNRQATGATHESVSQLILTTPKGGTYRVTLSDGTNVWLNASSTLKYPSRFAESERIVKLEGEAYFDVSKGVPFKVVSSGQTVEVLGTQFNVSAYPDEQQVQTTLVEGIVQVAAESQCLSMRLLPGEQSTLIDAHLKKNRADIASVIAWKEGLFSFNETELRVVMNQLSRWYDVTVEYQGTIPVTYYYGAISRQESLANVLDLLRQSGLNFKIDKTGGTNKVVVLP</sequence>
<keyword evidence="1" id="KW-0812">Transmembrane</keyword>
<feature type="domain" description="FecR protein" evidence="2">
    <location>
        <begin position="181"/>
        <end position="272"/>
    </location>
</feature>
<proteinExistence type="predicted"/>
<keyword evidence="1" id="KW-0472">Membrane</keyword>
<evidence type="ECO:0000259" key="3">
    <source>
        <dbReference type="Pfam" id="PF16344"/>
    </source>
</evidence>
<dbReference type="AlphaFoldDB" id="A0A1I3LLE9"/>
<dbReference type="InterPro" id="IPR032508">
    <property type="entry name" value="FecR_C"/>
</dbReference>
<protein>
    <submittedName>
        <fullName evidence="4">FecR family protein</fullName>
    </submittedName>
</protein>
<evidence type="ECO:0000256" key="1">
    <source>
        <dbReference type="SAM" id="Phobius"/>
    </source>
</evidence>
<dbReference type="Pfam" id="PF04773">
    <property type="entry name" value="FecR"/>
    <property type="match status" value="1"/>
</dbReference>
<dbReference type="Gene3D" id="3.55.50.30">
    <property type="match status" value="1"/>
</dbReference>
<dbReference type="InterPro" id="IPR012373">
    <property type="entry name" value="Ferrdict_sens_TM"/>
</dbReference>
<gene>
    <name evidence="4" type="ORF">SAMN05444682_10666</name>
</gene>
<dbReference type="Pfam" id="PF16344">
    <property type="entry name" value="FecR_C"/>
    <property type="match status" value="1"/>
</dbReference>
<name>A0A1I3LLE9_9SPHI</name>
<dbReference type="Gene3D" id="2.60.120.1440">
    <property type="match status" value="1"/>
</dbReference>
<evidence type="ECO:0000313" key="5">
    <source>
        <dbReference type="Proteomes" id="UP000198670"/>
    </source>
</evidence>
<organism evidence="4 5">
    <name type="scientific">Parapedobacter indicus</name>
    <dbReference type="NCBI Taxonomy" id="1477437"/>
    <lineage>
        <taxon>Bacteria</taxon>
        <taxon>Pseudomonadati</taxon>
        <taxon>Bacteroidota</taxon>
        <taxon>Sphingobacteriia</taxon>
        <taxon>Sphingobacteriales</taxon>
        <taxon>Sphingobacteriaceae</taxon>
        <taxon>Parapedobacter</taxon>
    </lineage>
</organism>
<dbReference type="OrthoDB" id="1099963at2"/>
<evidence type="ECO:0000313" key="4">
    <source>
        <dbReference type="EMBL" id="SFI85360.1"/>
    </source>
</evidence>
<dbReference type="RefSeq" id="WP_090627434.1">
    <property type="nucleotide sequence ID" value="NZ_FOQO01000006.1"/>
</dbReference>
<reference evidence="4 5" key="1">
    <citation type="submission" date="2016-10" db="EMBL/GenBank/DDBJ databases">
        <authorList>
            <person name="de Groot N.N."/>
        </authorList>
    </citation>
    <scope>NUCLEOTIDE SEQUENCE [LARGE SCALE GENOMIC DNA]</scope>
    <source>
        <strain evidence="4 5">RK1</strain>
    </source>
</reference>
<dbReference type="GO" id="GO:0016989">
    <property type="term" value="F:sigma factor antagonist activity"/>
    <property type="evidence" value="ECO:0007669"/>
    <property type="project" value="TreeGrafter"/>
</dbReference>
<accession>A0A1I3LLE9</accession>
<dbReference type="PANTHER" id="PTHR30273">
    <property type="entry name" value="PERIPLASMIC SIGNAL SENSOR AND SIGMA FACTOR ACTIVATOR FECR-RELATED"/>
    <property type="match status" value="1"/>
</dbReference>